<reference evidence="1 2" key="1">
    <citation type="submission" date="2017-11" db="EMBL/GenBank/DDBJ databases">
        <title>The genome of Rhizophagus clarus HR1 reveals common genetic basis of auxotrophy among arbuscular mycorrhizal fungi.</title>
        <authorList>
            <person name="Kobayashi Y."/>
        </authorList>
    </citation>
    <scope>NUCLEOTIDE SEQUENCE [LARGE SCALE GENOMIC DNA]</scope>
    <source>
        <strain evidence="1 2">HR1</strain>
    </source>
</reference>
<sequence length="121" mass="14232">MLVMFHFSSFFRSRIPLEADYDISKVQNSLEADRYFKGPELFRGRPVQNSLEADQYFEVWNSLEADQYFEGLKLFRGRPVFRRSERSGLSLVISKVARFLRRTRLRIVTGLLGRTGFENIS</sequence>
<comment type="caution">
    <text evidence="1">The sequence shown here is derived from an EMBL/GenBank/DDBJ whole genome shotgun (WGS) entry which is preliminary data.</text>
</comment>
<name>A0A2Z6REV5_9GLOM</name>
<protein>
    <submittedName>
        <fullName evidence="1">Uncharacterized protein</fullName>
    </submittedName>
</protein>
<dbReference type="AlphaFoldDB" id="A0A2Z6REV5"/>
<gene>
    <name evidence="1" type="ORF">RclHR1_02540015</name>
</gene>
<organism evidence="1 2">
    <name type="scientific">Rhizophagus clarus</name>
    <dbReference type="NCBI Taxonomy" id="94130"/>
    <lineage>
        <taxon>Eukaryota</taxon>
        <taxon>Fungi</taxon>
        <taxon>Fungi incertae sedis</taxon>
        <taxon>Mucoromycota</taxon>
        <taxon>Glomeromycotina</taxon>
        <taxon>Glomeromycetes</taxon>
        <taxon>Glomerales</taxon>
        <taxon>Glomeraceae</taxon>
        <taxon>Rhizophagus</taxon>
    </lineage>
</organism>
<evidence type="ECO:0000313" key="1">
    <source>
        <dbReference type="EMBL" id="GBB95461.1"/>
    </source>
</evidence>
<proteinExistence type="predicted"/>
<dbReference type="Proteomes" id="UP000247702">
    <property type="component" value="Unassembled WGS sequence"/>
</dbReference>
<evidence type="ECO:0000313" key="2">
    <source>
        <dbReference type="Proteomes" id="UP000247702"/>
    </source>
</evidence>
<dbReference type="EMBL" id="BEXD01001713">
    <property type="protein sequence ID" value="GBB95461.1"/>
    <property type="molecule type" value="Genomic_DNA"/>
</dbReference>
<keyword evidence="2" id="KW-1185">Reference proteome</keyword>
<accession>A0A2Z6REV5</accession>